<evidence type="ECO:0000256" key="2">
    <source>
        <dbReference type="ARBA" id="ARBA00010139"/>
    </source>
</evidence>
<comment type="similarity">
    <text evidence="2">Belongs to the FAD-binding monooxygenase family.</text>
</comment>
<dbReference type="SUPFAM" id="SSF51905">
    <property type="entry name" value="FAD/NAD(P)-binding domain"/>
    <property type="match status" value="3"/>
</dbReference>
<dbReference type="PANTHER" id="PTHR42877">
    <property type="entry name" value="L-ORNITHINE N(5)-MONOOXYGENASE-RELATED"/>
    <property type="match status" value="1"/>
</dbReference>
<name>A0AA39CI27_9EURO</name>
<dbReference type="PRINTS" id="PR00419">
    <property type="entry name" value="ADXRDTASE"/>
</dbReference>
<dbReference type="AlphaFoldDB" id="A0AA39CI27"/>
<sequence>MGSIKEHRHVNGIALENRPHFRQGPLSYYPSGFTIEQRALDDYPSLKVAVIGAGLSGINAAILLPVKVPGIELTVFEKSEDVGGTWLENVYPGVRCDIPANVYQSTFSPNRKWSQEYAEGEEIKKFWQDTARKYDVYRYIKFRHRITRAEWDNDDSTWTLSVDDLASDAQRQEKLPNYPGRDEFEGHIRHTSNWDKTFDATGKTIAVIGNGASGIQVLPQLQKVAKSIDHYARNPTWVLGSFGAEERSDTPVFFTEEQLKSFEDDATYHKFRKNVESKFYRNFFRVFGDNETHHSARKATAEGMAKKLVNQPELFKKLLPDFPPFCRRPTPGPGYLEALAEDNVEYISTSIEKFTKTGIVTTDGVSRDVDAIICATGANTYFAPAFPIVANGIDLSKAWKPDGKYASPYTCFGLAAPNFPNLFFVLGPNSFGLSGTLPHSLEMGVTYIAKVLRKMTSQGIKTIAPSKAATDDFNEYVDTFFAQTVLGDKCSSWYNGGVPGQRIHGPWPGSSFHVTQIRLGPRWEDYEYTYRSTQKNRFAYFGGGYTKTDLDKDSDVTPYLRQNPAEIDLREYHEKWFEYAYKPLDGVKKEGEKDTDKEANIEVEVVGDV</sequence>
<accession>A0AA39CI27</accession>
<dbReference type="InterPro" id="IPR036188">
    <property type="entry name" value="FAD/NAD-bd_sf"/>
</dbReference>
<keyword evidence="4" id="KW-1185">Reference proteome</keyword>
<dbReference type="Pfam" id="PF13450">
    <property type="entry name" value="NAD_binding_8"/>
    <property type="match status" value="1"/>
</dbReference>
<evidence type="ECO:0000313" key="4">
    <source>
        <dbReference type="Proteomes" id="UP001172673"/>
    </source>
</evidence>
<organism evidence="3 4">
    <name type="scientific">Cladophialophora chaetospira</name>
    <dbReference type="NCBI Taxonomy" id="386627"/>
    <lineage>
        <taxon>Eukaryota</taxon>
        <taxon>Fungi</taxon>
        <taxon>Dikarya</taxon>
        <taxon>Ascomycota</taxon>
        <taxon>Pezizomycotina</taxon>
        <taxon>Eurotiomycetes</taxon>
        <taxon>Chaetothyriomycetidae</taxon>
        <taxon>Chaetothyriales</taxon>
        <taxon>Herpotrichiellaceae</taxon>
        <taxon>Cladophialophora</taxon>
    </lineage>
</organism>
<proteinExistence type="inferred from homology"/>
<dbReference type="EMBL" id="JAPDRK010000009">
    <property type="protein sequence ID" value="KAJ9608816.1"/>
    <property type="molecule type" value="Genomic_DNA"/>
</dbReference>
<protein>
    <recommendedName>
        <fullName evidence="5">Sterigmatocystin biosynthesis monooxygenase stcW</fullName>
    </recommendedName>
</protein>
<dbReference type="InterPro" id="IPR051209">
    <property type="entry name" value="FAD-bind_Monooxygenase_sf"/>
</dbReference>
<evidence type="ECO:0000256" key="1">
    <source>
        <dbReference type="ARBA" id="ARBA00001974"/>
    </source>
</evidence>
<evidence type="ECO:0008006" key="5">
    <source>
        <dbReference type="Google" id="ProtNLM"/>
    </source>
</evidence>
<dbReference type="Gene3D" id="3.50.50.60">
    <property type="entry name" value="FAD/NAD(P)-binding domain"/>
    <property type="match status" value="3"/>
</dbReference>
<dbReference type="Proteomes" id="UP001172673">
    <property type="component" value="Unassembled WGS sequence"/>
</dbReference>
<evidence type="ECO:0000313" key="3">
    <source>
        <dbReference type="EMBL" id="KAJ9608816.1"/>
    </source>
</evidence>
<reference evidence="3" key="1">
    <citation type="submission" date="2022-10" db="EMBL/GenBank/DDBJ databases">
        <title>Culturing micro-colonial fungi from biological soil crusts in the Mojave desert and describing Neophaeococcomyces mojavensis, and introducing the new genera and species Taxawa tesnikishii.</title>
        <authorList>
            <person name="Kurbessoian T."/>
            <person name="Stajich J.E."/>
        </authorList>
    </citation>
    <scope>NUCLEOTIDE SEQUENCE</scope>
    <source>
        <strain evidence="3">TK_41</strain>
    </source>
</reference>
<gene>
    <name evidence="3" type="ORF">H2200_006587</name>
</gene>
<comment type="caution">
    <text evidence="3">The sequence shown here is derived from an EMBL/GenBank/DDBJ whole genome shotgun (WGS) entry which is preliminary data.</text>
</comment>
<dbReference type="PANTHER" id="PTHR42877:SF6">
    <property type="entry name" value="MONOOXYGENASE, PUTATIVE (AFU_ORTHOLOGUE AFUA_3G15050)-RELATED"/>
    <property type="match status" value="1"/>
</dbReference>
<comment type="cofactor">
    <cofactor evidence="1">
        <name>FAD</name>
        <dbReference type="ChEBI" id="CHEBI:57692"/>
    </cofactor>
</comment>